<sequence>MPLSELAIKALKPKEKLYRITDSGGLILEVSPAGSKLWRWRYYYNGKPQMLALGRYPDTSLAEARLKRDQARKQQQAGKHPTREKKAEKLRRITEGENTFERVARQWLAIKEKGLAEKYRKQCLIRLEKHVFPLIGALPITEITIPDVVRVLEKTGQGGTIETAKRIKQLTSQIFRYGAQRGICLHNPAADLRDILPTVKEKHHACIHPNELPDLMKAIQAYGIENNNLTGAAMKFLALTFVRTGELIGARWVEIDWENQEWHIPAERMKMKRPHIVPLSVQALSLLKSLQQLTGHRDHVFHSGASKSKHISNGAILMALRRMNYQNQMTGHGFRTLASTILNEKGYQPDVIERQLAHEDSDKVRAAYNRAEYLAERKKMMQDYADLLDKATKEKSLKKIVGYN</sequence>
<feature type="domain" description="Tyr recombinase" evidence="7">
    <location>
        <begin position="202"/>
        <end position="381"/>
    </location>
</feature>
<evidence type="ECO:0000256" key="4">
    <source>
        <dbReference type="ARBA" id="ARBA00023172"/>
    </source>
</evidence>
<proteinExistence type="inferred from homology"/>
<evidence type="ECO:0000256" key="6">
    <source>
        <dbReference type="SAM" id="MobiDB-lite"/>
    </source>
</evidence>
<keyword evidence="3 5" id="KW-0238">DNA-binding</keyword>
<evidence type="ECO:0000256" key="2">
    <source>
        <dbReference type="ARBA" id="ARBA00022908"/>
    </source>
</evidence>
<evidence type="ECO:0000313" key="9">
    <source>
        <dbReference type="EMBL" id="QMW01703.1"/>
    </source>
</evidence>
<organism evidence="9 10">
    <name type="scientific">Spirosoma foliorum</name>
    <dbReference type="NCBI Taxonomy" id="2710596"/>
    <lineage>
        <taxon>Bacteria</taxon>
        <taxon>Pseudomonadati</taxon>
        <taxon>Bacteroidota</taxon>
        <taxon>Cytophagia</taxon>
        <taxon>Cytophagales</taxon>
        <taxon>Cytophagaceae</taxon>
        <taxon>Spirosoma</taxon>
    </lineage>
</organism>
<dbReference type="CDD" id="cd00801">
    <property type="entry name" value="INT_P4_C"/>
    <property type="match status" value="1"/>
</dbReference>
<dbReference type="Gene3D" id="1.10.150.130">
    <property type="match status" value="1"/>
</dbReference>
<dbReference type="InterPro" id="IPR010998">
    <property type="entry name" value="Integrase_recombinase_N"/>
</dbReference>
<dbReference type="PROSITE" id="PS51900">
    <property type="entry name" value="CB"/>
    <property type="match status" value="1"/>
</dbReference>
<dbReference type="InterPro" id="IPR013762">
    <property type="entry name" value="Integrase-like_cat_sf"/>
</dbReference>
<dbReference type="KEGG" id="sfol:H3H32_27695"/>
<evidence type="ECO:0000256" key="1">
    <source>
        <dbReference type="ARBA" id="ARBA00008857"/>
    </source>
</evidence>
<dbReference type="Pfam" id="PF22022">
    <property type="entry name" value="Phage_int_M"/>
    <property type="match status" value="1"/>
</dbReference>
<dbReference type="RefSeq" id="WP_182458982.1">
    <property type="nucleotide sequence ID" value="NZ_CP059732.1"/>
</dbReference>
<dbReference type="InterPro" id="IPR025166">
    <property type="entry name" value="Integrase_DNA_bind_dom"/>
</dbReference>
<dbReference type="SUPFAM" id="SSF56349">
    <property type="entry name" value="DNA breaking-rejoining enzymes"/>
    <property type="match status" value="1"/>
</dbReference>
<dbReference type="Gene3D" id="3.30.160.390">
    <property type="entry name" value="Integrase, DNA-binding domain"/>
    <property type="match status" value="1"/>
</dbReference>
<dbReference type="InterPro" id="IPR002104">
    <property type="entry name" value="Integrase_catalytic"/>
</dbReference>
<reference evidence="9 10" key="1">
    <citation type="submission" date="2020-07" db="EMBL/GenBank/DDBJ databases">
        <title>Spirosoma foliorum sp. nov., isolated from the leaves on the Nejang mountain Korea, Republic of.</title>
        <authorList>
            <person name="Ho H."/>
            <person name="Lee Y.-J."/>
            <person name="Nurcahyanto D.-A."/>
            <person name="Kim S.-G."/>
        </authorList>
    </citation>
    <scope>NUCLEOTIDE SEQUENCE [LARGE SCALE GENOMIC DNA]</scope>
    <source>
        <strain evidence="9 10">PL0136</strain>
    </source>
</reference>
<dbReference type="GO" id="GO:0006310">
    <property type="term" value="P:DNA recombination"/>
    <property type="evidence" value="ECO:0007669"/>
    <property type="project" value="UniProtKB-KW"/>
</dbReference>
<dbReference type="Pfam" id="PF13356">
    <property type="entry name" value="Arm-DNA-bind_3"/>
    <property type="match status" value="1"/>
</dbReference>
<keyword evidence="2" id="KW-0229">DNA integration</keyword>
<dbReference type="Proteomes" id="UP000515369">
    <property type="component" value="Chromosome"/>
</dbReference>
<comment type="similarity">
    <text evidence="1">Belongs to the 'phage' integrase family.</text>
</comment>
<feature type="region of interest" description="Disordered" evidence="6">
    <location>
        <begin position="66"/>
        <end position="87"/>
    </location>
</feature>
<dbReference type="Pfam" id="PF00589">
    <property type="entry name" value="Phage_integrase"/>
    <property type="match status" value="1"/>
</dbReference>
<evidence type="ECO:0000313" key="10">
    <source>
        <dbReference type="Proteomes" id="UP000515369"/>
    </source>
</evidence>
<protein>
    <submittedName>
        <fullName evidence="9">Tyrosine-type recombinase/integrase</fullName>
    </submittedName>
</protein>
<keyword evidence="4" id="KW-0233">DNA recombination</keyword>
<dbReference type="GO" id="GO:0003677">
    <property type="term" value="F:DNA binding"/>
    <property type="evidence" value="ECO:0007669"/>
    <property type="project" value="UniProtKB-UniRule"/>
</dbReference>
<gene>
    <name evidence="9" type="ORF">H3H32_27695</name>
</gene>
<dbReference type="AlphaFoldDB" id="A0A7G5GS61"/>
<dbReference type="PANTHER" id="PTHR30629">
    <property type="entry name" value="PROPHAGE INTEGRASE"/>
    <property type="match status" value="1"/>
</dbReference>
<dbReference type="InterPro" id="IPR050808">
    <property type="entry name" value="Phage_Integrase"/>
</dbReference>
<dbReference type="EMBL" id="CP059732">
    <property type="protein sequence ID" value="QMW01703.1"/>
    <property type="molecule type" value="Genomic_DNA"/>
</dbReference>
<dbReference type="InterPro" id="IPR053876">
    <property type="entry name" value="Phage_int_M"/>
</dbReference>
<dbReference type="GO" id="GO:0015074">
    <property type="term" value="P:DNA integration"/>
    <property type="evidence" value="ECO:0007669"/>
    <property type="project" value="UniProtKB-KW"/>
</dbReference>
<dbReference type="InterPro" id="IPR044068">
    <property type="entry name" value="CB"/>
</dbReference>
<dbReference type="InterPro" id="IPR038488">
    <property type="entry name" value="Integrase_DNA-bd_sf"/>
</dbReference>
<evidence type="ECO:0000256" key="3">
    <source>
        <dbReference type="ARBA" id="ARBA00023125"/>
    </source>
</evidence>
<evidence type="ECO:0000259" key="8">
    <source>
        <dbReference type="PROSITE" id="PS51900"/>
    </source>
</evidence>
<feature type="domain" description="Core-binding (CB)" evidence="8">
    <location>
        <begin position="98"/>
        <end position="179"/>
    </location>
</feature>
<dbReference type="Gene3D" id="1.10.443.10">
    <property type="entry name" value="Intergrase catalytic core"/>
    <property type="match status" value="1"/>
</dbReference>
<dbReference type="PROSITE" id="PS51898">
    <property type="entry name" value="TYR_RECOMBINASE"/>
    <property type="match status" value="1"/>
</dbReference>
<dbReference type="InterPro" id="IPR011010">
    <property type="entry name" value="DNA_brk_join_enz"/>
</dbReference>
<evidence type="ECO:0000256" key="5">
    <source>
        <dbReference type="PROSITE-ProRule" id="PRU01248"/>
    </source>
</evidence>
<keyword evidence="10" id="KW-1185">Reference proteome</keyword>
<dbReference type="PANTHER" id="PTHR30629:SF2">
    <property type="entry name" value="PROPHAGE INTEGRASE INTS-RELATED"/>
    <property type="match status" value="1"/>
</dbReference>
<accession>A0A7G5GS61</accession>
<evidence type="ECO:0000259" key="7">
    <source>
        <dbReference type="PROSITE" id="PS51898"/>
    </source>
</evidence>
<name>A0A7G5GS61_9BACT</name>